<name>A0A2N9HEB2_FAGSY</name>
<sequence>MMGHAEFVPASIAGSSSKSRKMVNESNEVERSSRTMYKDKYSGCSNHFSTQHKAEEFVDKHSGRLGLKDEVKYTSTHKVVDKVVDYTTEYKTQVKFKKTVYPQQNYPKVQQVKFKKTVYPNKTAPKCNNNKRNAK</sequence>
<protein>
    <submittedName>
        <fullName evidence="2">Uncharacterized protein</fullName>
    </submittedName>
</protein>
<proteinExistence type="predicted"/>
<organism evidence="2">
    <name type="scientific">Fagus sylvatica</name>
    <name type="common">Beechnut</name>
    <dbReference type="NCBI Taxonomy" id="28930"/>
    <lineage>
        <taxon>Eukaryota</taxon>
        <taxon>Viridiplantae</taxon>
        <taxon>Streptophyta</taxon>
        <taxon>Embryophyta</taxon>
        <taxon>Tracheophyta</taxon>
        <taxon>Spermatophyta</taxon>
        <taxon>Magnoliopsida</taxon>
        <taxon>eudicotyledons</taxon>
        <taxon>Gunneridae</taxon>
        <taxon>Pentapetalae</taxon>
        <taxon>rosids</taxon>
        <taxon>fabids</taxon>
        <taxon>Fagales</taxon>
        <taxon>Fagaceae</taxon>
        <taxon>Fagus</taxon>
    </lineage>
</organism>
<dbReference type="AlphaFoldDB" id="A0A2N9HEB2"/>
<dbReference type="EMBL" id="OIVN01003279">
    <property type="protein sequence ID" value="SPD10011.1"/>
    <property type="molecule type" value="Genomic_DNA"/>
</dbReference>
<accession>A0A2N9HEB2</accession>
<evidence type="ECO:0000256" key="1">
    <source>
        <dbReference type="SAM" id="MobiDB-lite"/>
    </source>
</evidence>
<feature type="region of interest" description="Disordered" evidence="1">
    <location>
        <begin position="1"/>
        <end position="38"/>
    </location>
</feature>
<reference evidence="2" key="1">
    <citation type="submission" date="2018-02" db="EMBL/GenBank/DDBJ databases">
        <authorList>
            <person name="Cohen D.B."/>
            <person name="Kent A.D."/>
        </authorList>
    </citation>
    <scope>NUCLEOTIDE SEQUENCE</scope>
</reference>
<gene>
    <name evidence="2" type="ORF">FSB_LOCUS37893</name>
</gene>
<feature type="compositionally biased region" description="Basic and acidic residues" evidence="1">
    <location>
        <begin position="28"/>
        <end position="38"/>
    </location>
</feature>
<evidence type="ECO:0000313" key="2">
    <source>
        <dbReference type="EMBL" id="SPD10011.1"/>
    </source>
</evidence>